<keyword evidence="2 8" id="KW-0813">Transport</keyword>
<feature type="transmembrane region" description="Helical" evidence="8">
    <location>
        <begin position="96"/>
        <end position="129"/>
    </location>
</feature>
<evidence type="ECO:0000256" key="4">
    <source>
        <dbReference type="ARBA" id="ARBA00022927"/>
    </source>
</evidence>
<evidence type="ECO:0000313" key="10">
    <source>
        <dbReference type="Proteomes" id="UP000051952"/>
    </source>
</evidence>
<name>A0A0S4JF33_BODSA</name>
<dbReference type="InterPro" id="IPR011691">
    <property type="entry name" value="Vesicle_transpt_SFT2"/>
</dbReference>
<keyword evidence="10" id="KW-1185">Reference proteome</keyword>
<keyword evidence="4 8" id="KW-0653">Protein transport</keyword>
<dbReference type="EMBL" id="CYKH01001703">
    <property type="protein sequence ID" value="CUG89071.1"/>
    <property type="molecule type" value="Genomic_DNA"/>
</dbReference>
<keyword evidence="6 8" id="KW-0472">Membrane</keyword>
<dbReference type="VEuPathDB" id="TriTrypDB:BSAL_19140"/>
<sequence length="158" mass="17486">MDASSSEATPLTTTDEGQWFQGMSWTTRLQGFVMFTALSVFSSFMGWIALSTGYMWKYSVLTTLGQVMSICSTVLLMGPQKQLESMFDKTRKDATLVYLASMLMTLFVAFATRSAVLCALCGLVEYGALVWYSLSYIPYGREMAKSCLGGFSRVVINV</sequence>
<evidence type="ECO:0000256" key="6">
    <source>
        <dbReference type="ARBA" id="ARBA00023136"/>
    </source>
</evidence>
<dbReference type="GO" id="GO:0005737">
    <property type="term" value="C:cytoplasm"/>
    <property type="evidence" value="ECO:0007669"/>
    <property type="project" value="UniProtKB-ARBA"/>
</dbReference>
<comment type="function">
    <text evidence="8">May be involved in fusion of retrograde transport vesicles derived from an endocytic compartment with the Golgi complex.</text>
</comment>
<comment type="similarity">
    <text evidence="7 8">Belongs to the SFT2 family.</text>
</comment>
<feature type="transmembrane region" description="Helical" evidence="8">
    <location>
        <begin position="31"/>
        <end position="50"/>
    </location>
</feature>
<keyword evidence="5 8" id="KW-1133">Transmembrane helix</keyword>
<dbReference type="Pfam" id="PF04178">
    <property type="entry name" value="Got1"/>
    <property type="match status" value="1"/>
</dbReference>
<dbReference type="GO" id="GO:0012505">
    <property type="term" value="C:endomembrane system"/>
    <property type="evidence" value="ECO:0007669"/>
    <property type="project" value="UniProtKB-ARBA"/>
</dbReference>
<protein>
    <recommendedName>
        <fullName evidence="8">Vesicle transport protein</fullName>
    </recommendedName>
</protein>
<dbReference type="OMA" id="RLQCFLG"/>
<gene>
    <name evidence="9" type="ORF">BSAL_19140</name>
</gene>
<evidence type="ECO:0000256" key="3">
    <source>
        <dbReference type="ARBA" id="ARBA00022692"/>
    </source>
</evidence>
<evidence type="ECO:0000256" key="2">
    <source>
        <dbReference type="ARBA" id="ARBA00022448"/>
    </source>
</evidence>
<comment type="subcellular location">
    <subcellularLocation>
        <location evidence="1 8">Membrane</location>
        <topology evidence="1 8">Multi-pass membrane protein</topology>
    </subcellularLocation>
</comment>
<evidence type="ECO:0000256" key="7">
    <source>
        <dbReference type="ARBA" id="ARBA00025800"/>
    </source>
</evidence>
<dbReference type="InterPro" id="IPR007305">
    <property type="entry name" value="Vesicle_transpt_Got1/SFT2"/>
</dbReference>
<evidence type="ECO:0000313" key="9">
    <source>
        <dbReference type="EMBL" id="CUG89071.1"/>
    </source>
</evidence>
<feature type="transmembrane region" description="Helical" evidence="8">
    <location>
        <begin position="56"/>
        <end position="76"/>
    </location>
</feature>
<proteinExistence type="inferred from homology"/>
<dbReference type="PANTHER" id="PTHR23137">
    <property type="entry name" value="VESICLE TRANSPORT PROTEIN-RELATED"/>
    <property type="match status" value="1"/>
</dbReference>
<dbReference type="GO" id="GO:0016192">
    <property type="term" value="P:vesicle-mediated transport"/>
    <property type="evidence" value="ECO:0007669"/>
    <property type="project" value="InterPro"/>
</dbReference>
<dbReference type="AlphaFoldDB" id="A0A0S4JF33"/>
<keyword evidence="3 8" id="KW-0812">Transmembrane</keyword>
<evidence type="ECO:0000256" key="8">
    <source>
        <dbReference type="RuleBase" id="RU363111"/>
    </source>
</evidence>
<dbReference type="PANTHER" id="PTHR23137:SF38">
    <property type="entry name" value="VESICLE TRANSPORT PROTEIN"/>
    <property type="match status" value="1"/>
</dbReference>
<accession>A0A0S4JF33</accession>
<evidence type="ECO:0000256" key="1">
    <source>
        <dbReference type="ARBA" id="ARBA00004141"/>
    </source>
</evidence>
<dbReference type="GO" id="GO:0015031">
    <property type="term" value="P:protein transport"/>
    <property type="evidence" value="ECO:0007669"/>
    <property type="project" value="UniProtKB-KW"/>
</dbReference>
<dbReference type="OrthoDB" id="73614at2759"/>
<comment type="caution">
    <text evidence="8">Lacks conserved residue(s) required for the propagation of feature annotation.</text>
</comment>
<reference evidence="10" key="1">
    <citation type="submission" date="2015-09" db="EMBL/GenBank/DDBJ databases">
        <authorList>
            <consortium name="Pathogen Informatics"/>
        </authorList>
    </citation>
    <scope>NUCLEOTIDE SEQUENCE [LARGE SCALE GENOMIC DNA]</scope>
    <source>
        <strain evidence="10">Lake Konstanz</strain>
    </source>
</reference>
<organism evidence="9 10">
    <name type="scientific">Bodo saltans</name>
    <name type="common">Flagellated protozoan</name>
    <dbReference type="NCBI Taxonomy" id="75058"/>
    <lineage>
        <taxon>Eukaryota</taxon>
        <taxon>Discoba</taxon>
        <taxon>Euglenozoa</taxon>
        <taxon>Kinetoplastea</taxon>
        <taxon>Metakinetoplastina</taxon>
        <taxon>Eubodonida</taxon>
        <taxon>Bodonidae</taxon>
        <taxon>Bodo</taxon>
    </lineage>
</organism>
<dbReference type="GO" id="GO:0016020">
    <property type="term" value="C:membrane"/>
    <property type="evidence" value="ECO:0007669"/>
    <property type="project" value="UniProtKB-SubCell"/>
</dbReference>
<dbReference type="Proteomes" id="UP000051952">
    <property type="component" value="Unassembled WGS sequence"/>
</dbReference>
<evidence type="ECO:0000256" key="5">
    <source>
        <dbReference type="ARBA" id="ARBA00022989"/>
    </source>
</evidence>